<evidence type="ECO:0000313" key="5">
    <source>
        <dbReference type="EMBL" id="NYJ00386.1"/>
    </source>
</evidence>
<dbReference type="PANTHER" id="PTHR43630">
    <property type="entry name" value="POLY-BETA-1,6-N-ACETYL-D-GLUCOSAMINE SYNTHASE"/>
    <property type="match status" value="1"/>
</dbReference>
<keyword evidence="2" id="KW-0328">Glycosyltransferase</keyword>
<evidence type="ECO:0000256" key="4">
    <source>
        <dbReference type="SAM" id="Phobius"/>
    </source>
</evidence>
<feature type="transmembrane region" description="Helical" evidence="4">
    <location>
        <begin position="408"/>
        <end position="428"/>
    </location>
</feature>
<keyword evidence="4" id="KW-0472">Membrane</keyword>
<name>A0A853C031_9ACTN</name>
<dbReference type="GO" id="GO:0016757">
    <property type="term" value="F:glycosyltransferase activity"/>
    <property type="evidence" value="ECO:0007669"/>
    <property type="project" value="UniProtKB-KW"/>
</dbReference>
<keyword evidence="3 5" id="KW-0808">Transferase</keyword>
<evidence type="ECO:0000256" key="2">
    <source>
        <dbReference type="ARBA" id="ARBA00022676"/>
    </source>
</evidence>
<feature type="transmembrane region" description="Helical" evidence="4">
    <location>
        <begin position="354"/>
        <end position="374"/>
    </location>
</feature>
<evidence type="ECO:0000256" key="1">
    <source>
        <dbReference type="ARBA" id="ARBA00006739"/>
    </source>
</evidence>
<dbReference type="PANTHER" id="PTHR43630:SF1">
    <property type="entry name" value="POLY-BETA-1,6-N-ACETYL-D-GLUCOSAMINE SYNTHASE"/>
    <property type="match status" value="1"/>
</dbReference>
<feature type="transmembrane region" description="Helical" evidence="4">
    <location>
        <begin position="41"/>
        <end position="59"/>
    </location>
</feature>
<dbReference type="Gene3D" id="3.90.550.10">
    <property type="entry name" value="Spore Coat Polysaccharide Biosynthesis Protein SpsA, Chain A"/>
    <property type="match status" value="1"/>
</dbReference>
<keyword evidence="6" id="KW-1185">Reference proteome</keyword>
<comment type="caution">
    <text evidence="5">The sequence shown here is derived from an EMBL/GenBank/DDBJ whole genome shotgun (WGS) entry which is preliminary data.</text>
</comment>
<reference evidence="5 6" key="1">
    <citation type="submission" date="2020-07" db="EMBL/GenBank/DDBJ databases">
        <title>Sequencing the genomes of 1000 actinobacteria strains.</title>
        <authorList>
            <person name="Klenk H.-P."/>
        </authorList>
    </citation>
    <scope>NUCLEOTIDE SEQUENCE [LARGE SCALE GENOMIC DNA]</scope>
    <source>
        <strain evidence="5 6">DSM 103833</strain>
    </source>
</reference>
<dbReference type="RefSeq" id="WP_179666984.1">
    <property type="nucleotide sequence ID" value="NZ_JACCFP010000001.1"/>
</dbReference>
<organism evidence="5 6">
    <name type="scientific">Nocardioides thalensis</name>
    <dbReference type="NCBI Taxonomy" id="1914755"/>
    <lineage>
        <taxon>Bacteria</taxon>
        <taxon>Bacillati</taxon>
        <taxon>Actinomycetota</taxon>
        <taxon>Actinomycetes</taxon>
        <taxon>Propionibacteriales</taxon>
        <taxon>Nocardioidaceae</taxon>
        <taxon>Nocardioides</taxon>
    </lineage>
</organism>
<accession>A0A853C031</accession>
<dbReference type="EMBL" id="JACCFP010000001">
    <property type="protein sequence ID" value="NYJ00386.1"/>
    <property type="molecule type" value="Genomic_DNA"/>
</dbReference>
<protein>
    <submittedName>
        <fullName evidence="5">Cellulose synthase/poly-beta-1,6-N-acetylglucosamine synthase-like glycosyltransferase</fullName>
    </submittedName>
</protein>
<dbReference type="AlphaFoldDB" id="A0A853C031"/>
<dbReference type="CDD" id="cd06423">
    <property type="entry name" value="CESA_like"/>
    <property type="match status" value="1"/>
</dbReference>
<dbReference type="InterPro" id="IPR029044">
    <property type="entry name" value="Nucleotide-diphossugar_trans"/>
</dbReference>
<evidence type="ECO:0000256" key="3">
    <source>
        <dbReference type="ARBA" id="ARBA00022679"/>
    </source>
</evidence>
<proteinExistence type="inferred from homology"/>
<dbReference type="Proteomes" id="UP000530424">
    <property type="component" value="Unassembled WGS sequence"/>
</dbReference>
<dbReference type="SUPFAM" id="SSF53448">
    <property type="entry name" value="Nucleotide-diphospho-sugar transferases"/>
    <property type="match status" value="1"/>
</dbReference>
<dbReference type="Pfam" id="PF13641">
    <property type="entry name" value="Glyco_tranf_2_3"/>
    <property type="match status" value="1"/>
</dbReference>
<feature type="transmembrane region" description="Helical" evidence="4">
    <location>
        <begin position="380"/>
        <end position="401"/>
    </location>
</feature>
<gene>
    <name evidence="5" type="ORF">HNR19_001084</name>
</gene>
<sequence>MGKFQRAVGVVVFGTAVLAAALLGWAIGVSGDPTPTSLTKGLLLAAGFSLLVAAVVGWVERRIATHARRSLDPRHMPLAPKVVMAETRGVYAGPVTVTALIPAHNEEACLAATLESLLGQSHRPRRVVVVADNCTDGTVDIARRAGVDVIETVDNVHKKAGALNQALRQVLPGLGDNDLVLVMDADTTLDAGFLEGAVRRATADRGLMAIGGLFYGEEGSGLLGQFQRNEYTRYARDLRRRRGRLFVLTGTASLFRPRALRAVAAERGRTIPGVPGDVYDTAVLTEDNELTLALKSLGALTISPAECTVVTEVMPTWQALWAQRLRWQRGALENLAAYGMRPTTFRYWVQQLGIGYGVIALATYLGLLVVMAVYRDSWTWFPFWLGVGALFTLERVVSVWAGGWRARVLGVLLIPELCYAMFLDVVYLKGVWDISMRRQAHWKHVVVTDRGAVLGG</sequence>
<comment type="similarity">
    <text evidence="1">Belongs to the glycosyltransferase 2 family.</text>
</comment>
<keyword evidence="4" id="KW-0812">Transmembrane</keyword>
<keyword evidence="4" id="KW-1133">Transmembrane helix</keyword>
<feature type="transmembrane region" description="Helical" evidence="4">
    <location>
        <begin position="7"/>
        <end position="29"/>
    </location>
</feature>
<evidence type="ECO:0000313" key="6">
    <source>
        <dbReference type="Proteomes" id="UP000530424"/>
    </source>
</evidence>